<organism evidence="1 2">
    <name type="scientific">Alkalibacter rhizosphaerae</name>
    <dbReference type="NCBI Taxonomy" id="2815577"/>
    <lineage>
        <taxon>Bacteria</taxon>
        <taxon>Bacillati</taxon>
        <taxon>Bacillota</taxon>
        <taxon>Clostridia</taxon>
        <taxon>Eubacteriales</taxon>
        <taxon>Eubacteriaceae</taxon>
        <taxon>Alkalibacter</taxon>
    </lineage>
</organism>
<proteinExistence type="predicted"/>
<protein>
    <submittedName>
        <fullName evidence="1">Uncharacterized protein</fullName>
    </submittedName>
</protein>
<reference evidence="1" key="1">
    <citation type="submission" date="2021-03" db="EMBL/GenBank/DDBJ databases">
        <title>Alkalibacter marinus sp. nov., isolated from tidal flat sediment.</title>
        <authorList>
            <person name="Namirimu T."/>
            <person name="Yang J.-A."/>
            <person name="Yang S.-H."/>
            <person name="Kim Y.-J."/>
            <person name="Kwon K.K."/>
        </authorList>
    </citation>
    <scope>NUCLEOTIDE SEQUENCE</scope>
    <source>
        <strain evidence="1">ES005</strain>
    </source>
</reference>
<dbReference type="AlphaFoldDB" id="A0A975AH77"/>
<gene>
    <name evidence="1" type="ORF">J0B03_07730</name>
</gene>
<dbReference type="Proteomes" id="UP000663499">
    <property type="component" value="Chromosome"/>
</dbReference>
<keyword evidence="2" id="KW-1185">Reference proteome</keyword>
<dbReference type="KEGG" id="alka:J0B03_07730"/>
<dbReference type="RefSeq" id="WP_207299060.1">
    <property type="nucleotide sequence ID" value="NZ_CP071444.1"/>
</dbReference>
<sequence length="59" mass="6259">MKKTFLAGLFVQVVLFVAALVMKDWQVMAKGNIPVLMIGFVAMGANAQGAGGWEFVGAK</sequence>
<name>A0A975AH77_9FIRM</name>
<accession>A0A975AH77</accession>
<evidence type="ECO:0000313" key="1">
    <source>
        <dbReference type="EMBL" id="QSX07718.1"/>
    </source>
</evidence>
<evidence type="ECO:0000313" key="2">
    <source>
        <dbReference type="Proteomes" id="UP000663499"/>
    </source>
</evidence>
<dbReference type="EMBL" id="CP071444">
    <property type="protein sequence ID" value="QSX07718.1"/>
    <property type="molecule type" value="Genomic_DNA"/>
</dbReference>